<proteinExistence type="predicted"/>
<sequence>MLTLGRKNIRGQRVICQHEYFEVILKLSRLLILVGILSLNVGCGGGAASTKPAASAPTTPTATTPAPTTPAQPTPVPTTPAPTTPAPTTPAAGLFPDYNQNPIAPDASGMGSTAVQLASKIRLGLNIGNTMEATGGETAWGNPPVTEALIKAAKADGFNAIRLPVAWDQYANQQTGKIDQAWMDRVKQVVKYCVDNQMYVLMNIHWDGGWLERNVQPDKQVAVNEKQKAFWTQIATQMRDFDEHLIFAGANEPAVDTPNQMPVLMSYHQTFIDAVRATGGKNAYRVLVVQGPAVDIDKSATMWTAMPTDTVSNKLMYEVHFYPWQFTLMEKDEWWGHAFYYWGKDNHSTTDTAHNADQMEEAYVDDQFSKIRQQFVDKGIPVVLGEYAAMLRTNLTGDALALHKKSRVYYINYVTRSAAGHGLLPFYWDVGGLIDRGRNNAVLDPDLLDALVKGANR</sequence>
<reference evidence="1" key="1">
    <citation type="submission" date="2024-11" db="EMBL/GenBank/DDBJ databases">
        <title>Description of Massilia orientalis sp. nov., isolated from rhizosphere soil of Ageratina adenophora.</title>
        <authorList>
            <person name="Wang Y."/>
        </authorList>
    </citation>
    <scope>NUCLEOTIDE SEQUENCE</scope>
    <source>
        <strain evidence="1">YIM B02787</strain>
    </source>
</reference>
<dbReference type="EMBL" id="JASNRB020000015">
    <property type="protein sequence ID" value="MFJ1470503.1"/>
    <property type="molecule type" value="Genomic_DNA"/>
</dbReference>
<keyword evidence="2" id="KW-1185">Reference proteome</keyword>
<organism evidence="1 2">
    <name type="scientific">Massilia orientalis</name>
    <dbReference type="NCBI Taxonomy" id="3050128"/>
    <lineage>
        <taxon>Bacteria</taxon>
        <taxon>Pseudomonadati</taxon>
        <taxon>Pseudomonadota</taxon>
        <taxon>Betaproteobacteria</taxon>
        <taxon>Burkholderiales</taxon>
        <taxon>Oxalobacteraceae</taxon>
        <taxon>Telluria group</taxon>
        <taxon>Massilia</taxon>
    </lineage>
</organism>
<evidence type="ECO:0000313" key="2">
    <source>
        <dbReference type="Proteomes" id="UP001168096"/>
    </source>
</evidence>
<name>A0ACC7MG88_9BURK</name>
<protein>
    <submittedName>
        <fullName evidence="1">Glycoside hydrolase family 5 protein</fullName>
        <ecNumber evidence="1">3.2.1.-</ecNumber>
    </submittedName>
</protein>
<dbReference type="EC" id="3.2.1.-" evidence="1"/>
<gene>
    <name evidence="1" type="ORF">QPK29_022535</name>
</gene>
<dbReference type="Proteomes" id="UP001168096">
    <property type="component" value="Unassembled WGS sequence"/>
</dbReference>
<keyword evidence="1" id="KW-0378">Hydrolase</keyword>
<evidence type="ECO:0000313" key="1">
    <source>
        <dbReference type="EMBL" id="MFJ1470503.1"/>
    </source>
</evidence>
<accession>A0ACC7MG88</accession>
<comment type="caution">
    <text evidence="1">The sequence shown here is derived from an EMBL/GenBank/DDBJ whole genome shotgun (WGS) entry which is preliminary data.</text>
</comment>
<keyword evidence="1" id="KW-0326">Glycosidase</keyword>